<name>A0A4R5Q519_9PROT</name>
<gene>
    <name evidence="1" type="ORF">E2C06_35805</name>
</gene>
<evidence type="ECO:0000313" key="1">
    <source>
        <dbReference type="EMBL" id="TDH57609.1"/>
    </source>
</evidence>
<evidence type="ECO:0000313" key="2">
    <source>
        <dbReference type="Proteomes" id="UP000295096"/>
    </source>
</evidence>
<proteinExistence type="predicted"/>
<organism evidence="1 2">
    <name type="scientific">Dankookia rubra</name>
    <dbReference type="NCBI Taxonomy" id="1442381"/>
    <lineage>
        <taxon>Bacteria</taxon>
        <taxon>Pseudomonadati</taxon>
        <taxon>Pseudomonadota</taxon>
        <taxon>Alphaproteobacteria</taxon>
        <taxon>Acetobacterales</taxon>
        <taxon>Roseomonadaceae</taxon>
        <taxon>Dankookia</taxon>
    </lineage>
</organism>
<comment type="caution">
    <text evidence="1">The sequence shown here is derived from an EMBL/GenBank/DDBJ whole genome shotgun (WGS) entry which is preliminary data.</text>
</comment>
<keyword evidence="2" id="KW-1185">Reference proteome</keyword>
<accession>A0A4R5Q519</accession>
<dbReference type="AlphaFoldDB" id="A0A4R5Q519"/>
<reference evidence="1 2" key="1">
    <citation type="journal article" date="2016" name="J. Microbiol.">
        <title>Dankookia rubra gen. nov., sp. nov., an alphaproteobacterium isolated from sediment of a shallow stream.</title>
        <authorList>
            <person name="Kim W.H."/>
            <person name="Kim D.H."/>
            <person name="Kang K."/>
            <person name="Ahn T.Y."/>
        </authorList>
    </citation>
    <scope>NUCLEOTIDE SEQUENCE [LARGE SCALE GENOMIC DNA]</scope>
    <source>
        <strain evidence="1 2">JCM30602</strain>
    </source>
</reference>
<protein>
    <submittedName>
        <fullName evidence="1">Uncharacterized protein</fullName>
    </submittedName>
</protein>
<dbReference type="Proteomes" id="UP000295096">
    <property type="component" value="Unassembled WGS sequence"/>
</dbReference>
<dbReference type="RefSeq" id="WP_133293295.1">
    <property type="nucleotide sequence ID" value="NZ_SMSJ01000205.1"/>
</dbReference>
<dbReference type="EMBL" id="SMSJ01000205">
    <property type="protein sequence ID" value="TDH57609.1"/>
    <property type="molecule type" value="Genomic_DNA"/>
</dbReference>
<sequence length="136" mass="14702">MSEDEARRPPVRVDQMTFDRLIRIADRLGRVQAGNAAADQAIYQALNRSGPVLAYTVAEDAAQSLLPAGFELLPATYAGGAVYAACRRSGTDGKLPQPHHGQWGTTLPLAICGVCLRVHEGLDQDRRSARTSRALF</sequence>
<dbReference type="OrthoDB" id="7276033at2"/>